<reference evidence="2 3" key="1">
    <citation type="submission" date="2018-10" db="EMBL/GenBank/DDBJ databases">
        <title>Transmission dynamics of multidrug resistant bacteria on intensive care unit surfaces.</title>
        <authorList>
            <person name="D'Souza A.W."/>
            <person name="Potter R.F."/>
            <person name="Wallace M."/>
            <person name="Shupe A."/>
            <person name="Patel S."/>
            <person name="Sun S."/>
            <person name="Gul D."/>
            <person name="Kwon J.H."/>
            <person name="Andleeb S."/>
            <person name="Burnham C.-A.D."/>
            <person name="Dantas G."/>
        </authorList>
    </citation>
    <scope>NUCLEOTIDE SEQUENCE [LARGE SCALE GENOMIC DNA]</scope>
    <source>
        <strain evidence="2 3">AS_373</strain>
    </source>
</reference>
<name>A0A3R9EPW0_9ENTR</name>
<gene>
    <name evidence="2" type="ORF">EGT71_03665</name>
</gene>
<dbReference type="OrthoDB" id="5906753at2"/>
<dbReference type="EMBL" id="RHXB01000002">
    <property type="protein sequence ID" value="RSE28492.1"/>
    <property type="molecule type" value="Genomic_DNA"/>
</dbReference>
<dbReference type="Proteomes" id="UP000275331">
    <property type="component" value="Unassembled WGS sequence"/>
</dbReference>
<evidence type="ECO:0000313" key="3">
    <source>
        <dbReference type="Proteomes" id="UP000275331"/>
    </source>
</evidence>
<dbReference type="InterPro" id="IPR050263">
    <property type="entry name" value="Bact_Fimbrial_Adh_Pro"/>
</dbReference>
<dbReference type="InterPro" id="IPR008966">
    <property type="entry name" value="Adhesion_dom_sf"/>
</dbReference>
<dbReference type="SUPFAM" id="SSF49401">
    <property type="entry name" value="Bacterial adhesins"/>
    <property type="match status" value="1"/>
</dbReference>
<dbReference type="PROSITE" id="PS51257">
    <property type="entry name" value="PROKAR_LIPOPROTEIN"/>
    <property type="match status" value="1"/>
</dbReference>
<dbReference type="GO" id="GO:0043709">
    <property type="term" value="P:cell adhesion involved in single-species biofilm formation"/>
    <property type="evidence" value="ECO:0007669"/>
    <property type="project" value="TreeGrafter"/>
</dbReference>
<feature type="chain" id="PRO_5018680900" evidence="1">
    <location>
        <begin position="28"/>
        <end position="184"/>
    </location>
</feature>
<dbReference type="InterPro" id="IPR036937">
    <property type="entry name" value="Adhesion_dom_fimbrial_sf"/>
</dbReference>
<sequence length="184" mass="18795">MKKIGLIKKGFALSGAMSLFVACSAMADSANTITFRGEVTEQTCSVTVNGSAARPVVLLPTVNKNELANLADTAGLTTFTMGVSGCATGSADMQLNTLFIGTNVTTSGNLANSGDAQNVELQLLTDSTGTTAIDLRTLQAVDGIVLRAGETAGEHDFAVQYFTPTGSATAGTVVGAVQYAISYL</sequence>
<organism evidence="2 3">
    <name type="scientific">Atlantibacter subterraneus</name>
    <dbReference type="NCBI Taxonomy" id="255519"/>
    <lineage>
        <taxon>Bacteria</taxon>
        <taxon>Pseudomonadati</taxon>
        <taxon>Pseudomonadota</taxon>
        <taxon>Gammaproteobacteria</taxon>
        <taxon>Enterobacterales</taxon>
        <taxon>Enterobacteriaceae</taxon>
        <taxon>Atlantibacter</taxon>
    </lineage>
</organism>
<proteinExistence type="predicted"/>
<protein>
    <submittedName>
        <fullName evidence="2">Type 1 fimbrial protein</fullName>
    </submittedName>
</protein>
<comment type="caution">
    <text evidence="2">The sequence shown here is derived from an EMBL/GenBank/DDBJ whole genome shotgun (WGS) entry which is preliminary data.</text>
</comment>
<feature type="signal peptide" evidence="1">
    <location>
        <begin position="1"/>
        <end position="27"/>
    </location>
</feature>
<dbReference type="PANTHER" id="PTHR33420:SF10">
    <property type="entry name" value="FIMBRIAE MAJOR SUBUNIT"/>
    <property type="match status" value="1"/>
</dbReference>
<dbReference type="PANTHER" id="PTHR33420">
    <property type="entry name" value="FIMBRIAL SUBUNIT ELFA-RELATED"/>
    <property type="match status" value="1"/>
</dbReference>
<dbReference type="RefSeq" id="WP_125291689.1">
    <property type="nucleotide sequence ID" value="NZ_JAPTZM010000003.1"/>
</dbReference>
<dbReference type="Gene3D" id="2.60.40.1090">
    <property type="entry name" value="Fimbrial-type adhesion domain"/>
    <property type="match status" value="1"/>
</dbReference>
<evidence type="ECO:0000313" key="2">
    <source>
        <dbReference type="EMBL" id="RSE28492.1"/>
    </source>
</evidence>
<dbReference type="AlphaFoldDB" id="A0A3R9EPW0"/>
<dbReference type="GO" id="GO:0009289">
    <property type="term" value="C:pilus"/>
    <property type="evidence" value="ECO:0007669"/>
    <property type="project" value="InterPro"/>
</dbReference>
<evidence type="ECO:0000256" key="1">
    <source>
        <dbReference type="SAM" id="SignalP"/>
    </source>
</evidence>
<accession>A0A3R9EPW0</accession>
<keyword evidence="1" id="KW-0732">Signal</keyword>